<evidence type="ECO:0000256" key="1">
    <source>
        <dbReference type="ARBA" id="ARBA00004651"/>
    </source>
</evidence>
<dbReference type="RefSeq" id="WP_187073038.1">
    <property type="nucleotide sequence ID" value="NZ_JACRYL010000023.1"/>
</dbReference>
<feature type="transmembrane region" description="Helical" evidence="8">
    <location>
        <begin position="245"/>
        <end position="263"/>
    </location>
</feature>
<feature type="transmembrane region" description="Helical" evidence="8">
    <location>
        <begin position="29"/>
        <end position="48"/>
    </location>
</feature>
<dbReference type="InterPro" id="IPR000802">
    <property type="entry name" value="Arsenical_pump_ArsB"/>
</dbReference>
<evidence type="ECO:0000313" key="10">
    <source>
        <dbReference type="EMBL" id="MBC6112618.1"/>
    </source>
</evidence>
<sequence>METGNFYILLIAILTIAGIIIRPFKIPEMVWAVAGAALLLIFKLISFADATSGILKGLDVYLFLLGMMMLAETARNEGVFEWLADIATRKANGSASALFLMIYLVGIVVTALMSNDATAVVLTPAVAVGVRAAGIKNPLPYLLICAFISNAASFLLPISNPANLVIYGNDLPTLTQWIPMFLIPSITSITITFLILRFSQRKELKVSIRKDILGVNLSKAGKVAAYGILITSIVLMIASMNGISLGMMTAIMGLTTSLIVLIVAKKKPNAILKGISWSVIPLVAGLFILVVGIGKTGILDHLSDLLSLETQKSESITALFGGIIAAFASNLFNNLPAGLIAAHAIQSAHVSGLVRASVVIGIDLGPNLSLTGSLSTILWLVAIRREGLSVSGWTFLKTGALVMIPALFATLLALYIMMG</sequence>
<keyword evidence="4" id="KW-1003">Cell membrane</keyword>
<evidence type="ECO:0000259" key="9">
    <source>
        <dbReference type="Pfam" id="PF03600"/>
    </source>
</evidence>
<comment type="subcellular location">
    <subcellularLocation>
        <location evidence="1">Cell membrane</location>
        <topology evidence="1">Multi-pass membrane protein</topology>
    </subcellularLocation>
</comment>
<dbReference type="InterPro" id="IPR004680">
    <property type="entry name" value="Cit_transptr-like_dom"/>
</dbReference>
<keyword evidence="6 8" id="KW-1133">Transmembrane helix</keyword>
<dbReference type="Proteomes" id="UP000652755">
    <property type="component" value="Unassembled WGS sequence"/>
</dbReference>
<proteinExistence type="inferred from homology"/>
<feature type="transmembrane region" description="Helical" evidence="8">
    <location>
        <begin position="141"/>
        <end position="158"/>
    </location>
</feature>
<dbReference type="Pfam" id="PF03600">
    <property type="entry name" value="CitMHS"/>
    <property type="match status" value="1"/>
</dbReference>
<organism evidence="10 11">
    <name type="scientific">Pedobacter fastidiosus</name>
    <dbReference type="NCBI Taxonomy" id="2765361"/>
    <lineage>
        <taxon>Bacteria</taxon>
        <taxon>Pseudomonadati</taxon>
        <taxon>Bacteroidota</taxon>
        <taxon>Sphingobacteriia</taxon>
        <taxon>Sphingobacteriales</taxon>
        <taxon>Sphingobacteriaceae</taxon>
        <taxon>Pedobacter</taxon>
    </lineage>
</organism>
<evidence type="ECO:0000256" key="2">
    <source>
        <dbReference type="ARBA" id="ARBA00009843"/>
    </source>
</evidence>
<keyword evidence="7 8" id="KW-0472">Membrane</keyword>
<dbReference type="PRINTS" id="PR00758">
    <property type="entry name" value="ARSENICPUMP"/>
</dbReference>
<feature type="transmembrane region" description="Helical" evidence="8">
    <location>
        <begin position="275"/>
        <end position="295"/>
    </location>
</feature>
<evidence type="ECO:0000256" key="3">
    <source>
        <dbReference type="ARBA" id="ARBA00022448"/>
    </source>
</evidence>
<protein>
    <submittedName>
        <fullName evidence="10">Arsenic transporter</fullName>
    </submittedName>
</protein>
<accession>A0ABR7KX78</accession>
<evidence type="ECO:0000256" key="7">
    <source>
        <dbReference type="ARBA" id="ARBA00023136"/>
    </source>
</evidence>
<dbReference type="PANTHER" id="PTHR43302">
    <property type="entry name" value="TRANSPORTER ARSB-RELATED"/>
    <property type="match status" value="1"/>
</dbReference>
<feature type="transmembrane region" description="Helical" evidence="8">
    <location>
        <begin position="395"/>
        <end position="418"/>
    </location>
</feature>
<keyword evidence="11" id="KW-1185">Reference proteome</keyword>
<dbReference type="EMBL" id="JACRYL010000023">
    <property type="protein sequence ID" value="MBC6112618.1"/>
    <property type="molecule type" value="Genomic_DNA"/>
</dbReference>
<dbReference type="CDD" id="cd01118">
    <property type="entry name" value="ArsB_permease"/>
    <property type="match status" value="1"/>
</dbReference>
<feature type="transmembrane region" description="Helical" evidence="8">
    <location>
        <begin position="91"/>
        <end position="111"/>
    </location>
</feature>
<keyword evidence="5 8" id="KW-0812">Transmembrane</keyword>
<reference evidence="10 11" key="1">
    <citation type="submission" date="2020-08" db="EMBL/GenBank/DDBJ databases">
        <authorList>
            <person name="Sun Q."/>
            <person name="Inoue M."/>
        </authorList>
    </citation>
    <scope>NUCLEOTIDE SEQUENCE [LARGE SCALE GENOMIC DNA]</scope>
    <source>
        <strain evidence="10 11">CCM 8938</strain>
    </source>
</reference>
<feature type="transmembrane region" description="Helical" evidence="8">
    <location>
        <begin position="6"/>
        <end position="24"/>
    </location>
</feature>
<gene>
    <name evidence="10" type="ORF">H7U22_19520</name>
</gene>
<name>A0ABR7KX78_9SPHI</name>
<feature type="transmembrane region" description="Helical" evidence="8">
    <location>
        <begin position="220"/>
        <end position="239"/>
    </location>
</feature>
<feature type="transmembrane region" description="Helical" evidence="8">
    <location>
        <begin position="315"/>
        <end position="332"/>
    </location>
</feature>
<evidence type="ECO:0000313" key="11">
    <source>
        <dbReference type="Proteomes" id="UP000652755"/>
    </source>
</evidence>
<evidence type="ECO:0000256" key="8">
    <source>
        <dbReference type="SAM" id="Phobius"/>
    </source>
</evidence>
<feature type="transmembrane region" description="Helical" evidence="8">
    <location>
        <begin position="364"/>
        <end position="383"/>
    </location>
</feature>
<evidence type="ECO:0000256" key="4">
    <source>
        <dbReference type="ARBA" id="ARBA00022475"/>
    </source>
</evidence>
<feature type="domain" description="Citrate transporter-like" evidence="9">
    <location>
        <begin position="19"/>
        <end position="352"/>
    </location>
</feature>
<dbReference type="PANTHER" id="PTHR43302:SF5">
    <property type="entry name" value="TRANSPORTER ARSB-RELATED"/>
    <property type="match status" value="1"/>
</dbReference>
<feature type="transmembrane region" description="Helical" evidence="8">
    <location>
        <begin position="54"/>
        <end position="71"/>
    </location>
</feature>
<comment type="caution">
    <text evidence="10">The sequence shown here is derived from an EMBL/GenBank/DDBJ whole genome shotgun (WGS) entry which is preliminary data.</text>
</comment>
<feature type="transmembrane region" description="Helical" evidence="8">
    <location>
        <begin position="178"/>
        <end position="199"/>
    </location>
</feature>
<evidence type="ECO:0000256" key="6">
    <source>
        <dbReference type="ARBA" id="ARBA00022989"/>
    </source>
</evidence>
<evidence type="ECO:0000256" key="5">
    <source>
        <dbReference type="ARBA" id="ARBA00022692"/>
    </source>
</evidence>
<keyword evidence="3" id="KW-0813">Transport</keyword>
<comment type="similarity">
    <text evidence="2">Belongs to the CitM (TC 2.A.11) transporter family.</text>
</comment>